<feature type="region of interest" description="Disordered" evidence="1">
    <location>
        <begin position="1"/>
        <end position="68"/>
    </location>
</feature>
<dbReference type="Proteomes" id="UP000299102">
    <property type="component" value="Unassembled WGS sequence"/>
</dbReference>
<feature type="compositionally biased region" description="Pro residues" evidence="1">
    <location>
        <begin position="190"/>
        <end position="203"/>
    </location>
</feature>
<sequence length="223" mass="24590">MSEEAVADRAGRVPPAPPPRQAPPSQAPPPQAPPPQPRPQPRPRTRLPSSPDTAALVHVPAPPRLIRPSEHLALVERDRRKPPLLPAVTVLHGPRRPMPALPAPPVRRAIMPARMPAPARPPPLQPLQPLVRLPQARRDSQNRYEQFSRLIATEKPSRYKTSSDLVRVRSFVRFRGQRFGSEEGRDPTRPNSPLPPFREPAPPQISLSAYFGGPVAAARRADG</sequence>
<comment type="caution">
    <text evidence="2">The sequence shown here is derived from an EMBL/GenBank/DDBJ whole genome shotgun (WGS) entry which is preliminary data.</text>
</comment>
<feature type="region of interest" description="Disordered" evidence="1">
    <location>
        <begin position="176"/>
        <end position="210"/>
    </location>
</feature>
<evidence type="ECO:0000313" key="2">
    <source>
        <dbReference type="EMBL" id="GBP80638.1"/>
    </source>
</evidence>
<reference evidence="2 3" key="1">
    <citation type="journal article" date="2019" name="Commun. Biol.">
        <title>The bagworm genome reveals a unique fibroin gene that provides high tensile strength.</title>
        <authorList>
            <person name="Kono N."/>
            <person name="Nakamura H."/>
            <person name="Ohtoshi R."/>
            <person name="Tomita M."/>
            <person name="Numata K."/>
            <person name="Arakawa K."/>
        </authorList>
    </citation>
    <scope>NUCLEOTIDE SEQUENCE [LARGE SCALE GENOMIC DNA]</scope>
</reference>
<dbReference type="EMBL" id="BGZK01001472">
    <property type="protein sequence ID" value="GBP80638.1"/>
    <property type="molecule type" value="Genomic_DNA"/>
</dbReference>
<evidence type="ECO:0000313" key="3">
    <source>
        <dbReference type="Proteomes" id="UP000299102"/>
    </source>
</evidence>
<protein>
    <submittedName>
        <fullName evidence="2">Uncharacterized protein</fullName>
    </submittedName>
</protein>
<dbReference type="OrthoDB" id="7490445at2759"/>
<gene>
    <name evidence="2" type="ORF">EVAR_58896_1</name>
</gene>
<accession>A0A4C1YX10</accession>
<feature type="compositionally biased region" description="Basic and acidic residues" evidence="1">
    <location>
        <begin position="1"/>
        <end position="11"/>
    </location>
</feature>
<name>A0A4C1YX10_EUMVA</name>
<proteinExistence type="predicted"/>
<evidence type="ECO:0000256" key="1">
    <source>
        <dbReference type="SAM" id="MobiDB-lite"/>
    </source>
</evidence>
<keyword evidence="3" id="KW-1185">Reference proteome</keyword>
<dbReference type="AlphaFoldDB" id="A0A4C1YX10"/>
<organism evidence="2 3">
    <name type="scientific">Eumeta variegata</name>
    <name type="common">Bagworm moth</name>
    <name type="synonym">Eumeta japonica</name>
    <dbReference type="NCBI Taxonomy" id="151549"/>
    <lineage>
        <taxon>Eukaryota</taxon>
        <taxon>Metazoa</taxon>
        <taxon>Ecdysozoa</taxon>
        <taxon>Arthropoda</taxon>
        <taxon>Hexapoda</taxon>
        <taxon>Insecta</taxon>
        <taxon>Pterygota</taxon>
        <taxon>Neoptera</taxon>
        <taxon>Endopterygota</taxon>
        <taxon>Lepidoptera</taxon>
        <taxon>Glossata</taxon>
        <taxon>Ditrysia</taxon>
        <taxon>Tineoidea</taxon>
        <taxon>Psychidae</taxon>
        <taxon>Oiketicinae</taxon>
        <taxon>Eumeta</taxon>
    </lineage>
</organism>
<feature type="compositionally biased region" description="Pro residues" evidence="1">
    <location>
        <begin position="14"/>
        <end position="42"/>
    </location>
</feature>